<keyword evidence="9" id="KW-1185">Reference proteome</keyword>
<gene>
    <name evidence="8" type="primary">BQ5605_C031g10998</name>
    <name evidence="8" type="ORF">BQ5605_C031G10998</name>
</gene>
<dbReference type="InterPro" id="IPR051742">
    <property type="entry name" value="Ribosome_Assembly_uL10"/>
</dbReference>
<reference evidence="8 9" key="1">
    <citation type="submission" date="2016-11" db="EMBL/GenBank/DDBJ databases">
        <authorList>
            <person name="Jaros S."/>
            <person name="Januszkiewicz K."/>
            <person name="Wedrychowicz H."/>
        </authorList>
    </citation>
    <scope>NUCLEOTIDE SEQUENCE [LARGE SCALE GENOMIC DNA]</scope>
</reference>
<dbReference type="Proteomes" id="UP000249464">
    <property type="component" value="Unassembled WGS sequence"/>
</dbReference>
<comment type="function">
    <text evidence="1 6">Component of the ribosome assembly machinery. Nuclear paralog of the ribosomal protein P0, it binds pre-60S subunits at an early stage of assembly in the nucleolus, and is replaced by P0 in cytoplasmic pre-60S subunits and mature 80S ribosomes.</text>
</comment>
<comment type="subcellular location">
    <subcellularLocation>
        <location evidence="6">Cytoplasm</location>
    </subcellularLocation>
    <subcellularLocation>
        <location evidence="6">Nucleus</location>
        <location evidence="6">Nucleolus</location>
    </subcellularLocation>
</comment>
<evidence type="ECO:0000259" key="7">
    <source>
        <dbReference type="Pfam" id="PF17777"/>
    </source>
</evidence>
<dbReference type="GO" id="GO:0003723">
    <property type="term" value="F:RNA binding"/>
    <property type="evidence" value="ECO:0007669"/>
    <property type="project" value="TreeGrafter"/>
</dbReference>
<dbReference type="GO" id="GO:0030687">
    <property type="term" value="C:preribosome, large subunit precursor"/>
    <property type="evidence" value="ECO:0007669"/>
    <property type="project" value="TreeGrafter"/>
</dbReference>
<dbReference type="Gene3D" id="3.30.70.1730">
    <property type="match status" value="1"/>
</dbReference>
<evidence type="ECO:0000256" key="3">
    <source>
        <dbReference type="ARBA" id="ARBA00011117"/>
    </source>
</evidence>
<dbReference type="InterPro" id="IPR001790">
    <property type="entry name" value="Ribosomal_uL10"/>
</dbReference>
<dbReference type="STRING" id="796604.A0A2X0MHX6"/>
<evidence type="ECO:0000256" key="2">
    <source>
        <dbReference type="ARBA" id="ARBA00008889"/>
    </source>
</evidence>
<comment type="similarity">
    <text evidence="2 6">Belongs to the universal ribosomal protein uL10 family.</text>
</comment>
<dbReference type="EMBL" id="FQNC01000068">
    <property type="protein sequence ID" value="SGZ07180.1"/>
    <property type="molecule type" value="Genomic_DNA"/>
</dbReference>
<evidence type="ECO:0000313" key="9">
    <source>
        <dbReference type="Proteomes" id="UP000249464"/>
    </source>
</evidence>
<name>A0A2X0MHX6_9BASI</name>
<sequence>MPRSKRNTTVALTQTNKKDKAHKGQLIQTIRDCCEEFQYVWVFDVEHMRNNLLQEVRTAWKGSRIFLGRNAVMRKALGATPEDECRLGVSKVANVRLPPGSLPTPCSSWFAPLFTSQILEGSRGLLFTNEPADVVEEWFESFKKQDFARSGNVVDESFTLPAGPLKIDDQPLAHSLEPQLRKLGLSTTLNRGVPTLANEHVVCKKGDALNANQVNLLKLFGRCLATFQIVPRLGVNVHDGSIVGSKAE</sequence>
<keyword evidence="5 6" id="KW-0539">Nucleus</keyword>
<dbReference type="Pfam" id="PF17777">
    <property type="entry name" value="RL10P_insert"/>
    <property type="match status" value="1"/>
</dbReference>
<keyword evidence="6" id="KW-0690">Ribosome biogenesis</keyword>
<keyword evidence="4 6" id="KW-0963">Cytoplasm</keyword>
<dbReference type="AlphaFoldDB" id="A0A2X0MHX6"/>
<dbReference type="SUPFAM" id="SSF160369">
    <property type="entry name" value="Ribosomal protein L10-like"/>
    <property type="match status" value="1"/>
</dbReference>
<dbReference type="InterPro" id="IPR033867">
    <property type="entry name" value="Mrt4"/>
</dbReference>
<evidence type="ECO:0000256" key="5">
    <source>
        <dbReference type="ARBA" id="ARBA00023242"/>
    </source>
</evidence>
<dbReference type="Pfam" id="PF00466">
    <property type="entry name" value="Ribosomal_L10"/>
    <property type="match status" value="1"/>
</dbReference>
<evidence type="ECO:0000256" key="1">
    <source>
        <dbReference type="ARBA" id="ARBA00004046"/>
    </source>
</evidence>
<feature type="domain" description="Large ribosomal subunit protein uL10-like insertion" evidence="7">
    <location>
        <begin position="148"/>
        <end position="221"/>
    </location>
</feature>
<organism evidence="8 9">
    <name type="scientific">Microbotryum silenes-dioicae</name>
    <dbReference type="NCBI Taxonomy" id="796604"/>
    <lineage>
        <taxon>Eukaryota</taxon>
        <taxon>Fungi</taxon>
        <taxon>Dikarya</taxon>
        <taxon>Basidiomycota</taxon>
        <taxon>Pucciniomycotina</taxon>
        <taxon>Microbotryomycetes</taxon>
        <taxon>Microbotryales</taxon>
        <taxon>Microbotryaceae</taxon>
        <taxon>Microbotryum</taxon>
    </lineage>
</organism>
<evidence type="ECO:0000313" key="8">
    <source>
        <dbReference type="EMBL" id="SGZ07180.1"/>
    </source>
</evidence>
<dbReference type="FunFam" id="3.90.105.20:FF:000003">
    <property type="entry name" value="Ribosome assembly factor mrt4"/>
    <property type="match status" value="1"/>
</dbReference>
<dbReference type="GO" id="GO:0000027">
    <property type="term" value="P:ribosomal large subunit assembly"/>
    <property type="evidence" value="ECO:0007669"/>
    <property type="project" value="InterPro"/>
</dbReference>
<protein>
    <recommendedName>
        <fullName evidence="6">Ribosome assembly factor mrt4</fullName>
    </recommendedName>
</protein>
<dbReference type="GO" id="GO:0000956">
    <property type="term" value="P:nuclear-transcribed mRNA catabolic process"/>
    <property type="evidence" value="ECO:0007669"/>
    <property type="project" value="TreeGrafter"/>
</dbReference>
<dbReference type="GO" id="GO:0005730">
    <property type="term" value="C:nucleolus"/>
    <property type="evidence" value="ECO:0007669"/>
    <property type="project" value="UniProtKB-SubCell"/>
</dbReference>
<dbReference type="PANTHER" id="PTHR45841">
    <property type="entry name" value="MRNA TURNOVER PROTEIN 4 MRTO4"/>
    <property type="match status" value="1"/>
</dbReference>
<dbReference type="PANTHER" id="PTHR45841:SF1">
    <property type="entry name" value="MRNA TURNOVER PROTEIN 4 HOMOLOG"/>
    <property type="match status" value="1"/>
</dbReference>
<comment type="subunit">
    <text evidence="3 6">Associates with the pre-60S ribosomal particle.</text>
</comment>
<dbReference type="InterPro" id="IPR040637">
    <property type="entry name" value="Ribosomal_uL10-like_insert"/>
</dbReference>
<dbReference type="Gene3D" id="3.90.105.20">
    <property type="match status" value="1"/>
</dbReference>
<accession>A0A2X0MHX6</accession>
<dbReference type="CDD" id="cd05796">
    <property type="entry name" value="Ribosomal_P0_like"/>
    <property type="match status" value="1"/>
</dbReference>
<dbReference type="InterPro" id="IPR043164">
    <property type="entry name" value="Ribosomal_uL10-like_insert_sf"/>
</dbReference>
<proteinExistence type="inferred from homology"/>
<dbReference type="InterPro" id="IPR043141">
    <property type="entry name" value="Ribosomal_uL10-like_sf"/>
</dbReference>
<dbReference type="GO" id="GO:0006364">
    <property type="term" value="P:rRNA processing"/>
    <property type="evidence" value="ECO:0007669"/>
    <property type="project" value="TreeGrafter"/>
</dbReference>
<evidence type="ECO:0000256" key="6">
    <source>
        <dbReference type="RuleBase" id="RU364039"/>
    </source>
</evidence>
<dbReference type="GO" id="GO:0005737">
    <property type="term" value="C:cytoplasm"/>
    <property type="evidence" value="ECO:0007669"/>
    <property type="project" value="UniProtKB-SubCell"/>
</dbReference>
<evidence type="ECO:0000256" key="4">
    <source>
        <dbReference type="ARBA" id="ARBA00022490"/>
    </source>
</evidence>